<dbReference type="RefSeq" id="WP_183166539.1">
    <property type="nucleotide sequence ID" value="NZ_JACHXI010000008.1"/>
</dbReference>
<evidence type="ECO:0000313" key="6">
    <source>
        <dbReference type="Proteomes" id="UP000549250"/>
    </source>
</evidence>
<name>A0A839T3M5_AZOMA</name>
<reference evidence="5 6" key="1">
    <citation type="submission" date="2020-08" db="EMBL/GenBank/DDBJ databases">
        <title>Genomic Encyclopedia of Type Strains, Phase III (KMG-III): the genomes of soil and plant-associated and newly described type strains.</title>
        <authorList>
            <person name="Whitman W."/>
        </authorList>
    </citation>
    <scope>NUCLEOTIDE SEQUENCE [LARGE SCALE GENOMIC DNA]</scope>
    <source>
        <strain evidence="5 6">CECT 4462</strain>
    </source>
</reference>
<dbReference type="GO" id="GO:0004340">
    <property type="term" value="F:glucokinase activity"/>
    <property type="evidence" value="ECO:0007669"/>
    <property type="project" value="UniProtKB-UniRule"/>
</dbReference>
<evidence type="ECO:0000256" key="4">
    <source>
        <dbReference type="RuleBase" id="RU004046"/>
    </source>
</evidence>
<sequence length="319" mass="34177">MKFSLVGDIGGTNARLALWRGQGLEAVQVLQTADFPEPVQAVRAYLQEQNLLVEDLEKVCLACAGPVQGDEFHFTNNHWRLSRSAFAQELDLKRLLLINDFAAMALGMTRLQQGEWIDVCKGEAELDRPRLVIGPGTGLGVASLVPKLDGGWIVLPGEGGHVSLPIGSSREAALWEVLHRHIGHVEAESVLCGKGLLRLYQAICELDRFTPHLQTPADVTTAALAGDTCAAGALGQFCVWLGRVAGDSALTLGARGGVYLAGGMLPRFADFLMTSGFLQGFHDKGQMTAYVEGIPVQLVTAKYPGLEGACVALELDMDT</sequence>
<dbReference type="Gene3D" id="3.30.420.40">
    <property type="match status" value="1"/>
</dbReference>
<dbReference type="CDD" id="cd24008">
    <property type="entry name" value="ASKHA_NBD_GLK"/>
    <property type="match status" value="1"/>
</dbReference>
<keyword evidence="3" id="KW-0067">ATP-binding</keyword>
<dbReference type="EMBL" id="JACHXI010000008">
    <property type="protein sequence ID" value="MBB3103609.1"/>
    <property type="molecule type" value="Genomic_DNA"/>
</dbReference>
<dbReference type="EC" id="2.7.1.2" evidence="3"/>
<evidence type="ECO:0000256" key="1">
    <source>
        <dbReference type="ARBA" id="ARBA00022679"/>
    </source>
</evidence>
<feature type="binding site" evidence="3">
    <location>
        <begin position="7"/>
        <end position="12"/>
    </location>
    <ligand>
        <name>ATP</name>
        <dbReference type="ChEBI" id="CHEBI:30616"/>
    </ligand>
</feature>
<gene>
    <name evidence="3" type="primary">glk</name>
    <name evidence="5" type="ORF">FHR87_002005</name>
</gene>
<dbReference type="AlphaFoldDB" id="A0A839T3M5"/>
<protein>
    <recommendedName>
        <fullName evidence="3">Glucokinase</fullName>
        <ecNumber evidence="3">2.7.1.2</ecNumber>
    </recommendedName>
    <alternativeName>
        <fullName evidence="3">Glucose kinase</fullName>
    </alternativeName>
</protein>
<dbReference type="InterPro" id="IPR050201">
    <property type="entry name" value="Bacterial_glucokinase"/>
</dbReference>
<proteinExistence type="inferred from homology"/>
<dbReference type="InterPro" id="IPR043129">
    <property type="entry name" value="ATPase_NBD"/>
</dbReference>
<dbReference type="GO" id="GO:0005524">
    <property type="term" value="F:ATP binding"/>
    <property type="evidence" value="ECO:0007669"/>
    <property type="project" value="UniProtKB-UniRule"/>
</dbReference>
<dbReference type="PANTHER" id="PTHR47690">
    <property type="entry name" value="GLUCOKINASE"/>
    <property type="match status" value="1"/>
</dbReference>
<accession>A0A839T3M5</accession>
<keyword evidence="3" id="KW-0547">Nucleotide-binding</keyword>
<keyword evidence="1 3" id="KW-0808">Transferase</keyword>
<comment type="subcellular location">
    <subcellularLocation>
        <location evidence="3">Cytoplasm</location>
    </subcellularLocation>
</comment>
<keyword evidence="3" id="KW-0324">Glycolysis</keyword>
<comment type="similarity">
    <text evidence="3 4">Belongs to the bacterial glucokinase family.</text>
</comment>
<dbReference type="NCBIfam" id="TIGR00749">
    <property type="entry name" value="glk"/>
    <property type="match status" value="1"/>
</dbReference>
<keyword evidence="6" id="KW-1185">Reference proteome</keyword>
<dbReference type="InterPro" id="IPR003836">
    <property type="entry name" value="Glucokinase"/>
</dbReference>
<dbReference type="NCBIfam" id="NF001415">
    <property type="entry name" value="PRK00292.1-2"/>
    <property type="match status" value="1"/>
</dbReference>
<dbReference type="SUPFAM" id="SSF53067">
    <property type="entry name" value="Actin-like ATPase domain"/>
    <property type="match status" value="1"/>
</dbReference>
<dbReference type="Proteomes" id="UP000549250">
    <property type="component" value="Unassembled WGS sequence"/>
</dbReference>
<dbReference type="GO" id="GO:0005829">
    <property type="term" value="C:cytosol"/>
    <property type="evidence" value="ECO:0007669"/>
    <property type="project" value="TreeGrafter"/>
</dbReference>
<comment type="caution">
    <text evidence="5">The sequence shown here is derived from an EMBL/GenBank/DDBJ whole genome shotgun (WGS) entry which is preliminary data.</text>
</comment>
<dbReference type="Gene3D" id="3.40.367.20">
    <property type="match status" value="1"/>
</dbReference>
<comment type="catalytic activity">
    <reaction evidence="3">
        <text>D-glucose + ATP = D-glucose 6-phosphate + ADP + H(+)</text>
        <dbReference type="Rhea" id="RHEA:17825"/>
        <dbReference type="ChEBI" id="CHEBI:4167"/>
        <dbReference type="ChEBI" id="CHEBI:15378"/>
        <dbReference type="ChEBI" id="CHEBI:30616"/>
        <dbReference type="ChEBI" id="CHEBI:61548"/>
        <dbReference type="ChEBI" id="CHEBI:456216"/>
        <dbReference type="EC" id="2.7.1.2"/>
    </reaction>
</comment>
<dbReference type="GO" id="GO:0005536">
    <property type="term" value="F:D-glucose binding"/>
    <property type="evidence" value="ECO:0007669"/>
    <property type="project" value="InterPro"/>
</dbReference>
<keyword evidence="3" id="KW-0963">Cytoplasm</keyword>
<evidence type="ECO:0000256" key="2">
    <source>
        <dbReference type="ARBA" id="ARBA00022777"/>
    </source>
</evidence>
<dbReference type="HAMAP" id="MF_00524">
    <property type="entry name" value="Glucokinase"/>
    <property type="match status" value="1"/>
</dbReference>
<dbReference type="GO" id="GO:0006096">
    <property type="term" value="P:glycolytic process"/>
    <property type="evidence" value="ECO:0007669"/>
    <property type="project" value="UniProtKB-UniRule"/>
</dbReference>
<evidence type="ECO:0000313" key="5">
    <source>
        <dbReference type="EMBL" id="MBB3103609.1"/>
    </source>
</evidence>
<organism evidence="5 6">
    <name type="scientific">Azomonas macrocytogenes</name>
    <name type="common">Azotobacter macrocytogenes</name>
    <dbReference type="NCBI Taxonomy" id="69962"/>
    <lineage>
        <taxon>Bacteria</taxon>
        <taxon>Pseudomonadati</taxon>
        <taxon>Pseudomonadota</taxon>
        <taxon>Gammaproteobacteria</taxon>
        <taxon>Pseudomonadales</taxon>
        <taxon>Pseudomonadaceae</taxon>
        <taxon>Azomonas</taxon>
    </lineage>
</organism>
<evidence type="ECO:0000256" key="3">
    <source>
        <dbReference type="HAMAP-Rule" id="MF_00524"/>
    </source>
</evidence>
<dbReference type="PANTHER" id="PTHR47690:SF1">
    <property type="entry name" value="GLUCOKINASE"/>
    <property type="match status" value="1"/>
</dbReference>
<dbReference type="Pfam" id="PF02685">
    <property type="entry name" value="Glucokinase"/>
    <property type="match status" value="1"/>
</dbReference>
<keyword evidence="2 3" id="KW-0418">Kinase</keyword>